<organism evidence="2 3">
    <name type="scientific">Holdemanella hominis</name>
    <dbReference type="NCBI Taxonomy" id="2764327"/>
    <lineage>
        <taxon>Bacteria</taxon>
        <taxon>Bacillati</taxon>
        <taxon>Bacillota</taxon>
        <taxon>Erysipelotrichia</taxon>
        <taxon>Erysipelotrichales</taxon>
        <taxon>Erysipelotrichaceae</taxon>
        <taxon>Holdemanella</taxon>
    </lineage>
</organism>
<dbReference type="EMBL" id="JACRWH010000005">
    <property type="protein sequence ID" value="MBC6011711.1"/>
    <property type="molecule type" value="Genomic_DNA"/>
</dbReference>
<dbReference type="Proteomes" id="UP000649075">
    <property type="component" value="Unassembled WGS sequence"/>
</dbReference>
<evidence type="ECO:0000313" key="3">
    <source>
        <dbReference type="Proteomes" id="UP000649075"/>
    </source>
</evidence>
<evidence type="ECO:0008006" key="4">
    <source>
        <dbReference type="Google" id="ProtNLM"/>
    </source>
</evidence>
<reference evidence="2 3" key="1">
    <citation type="submission" date="2020-08" db="EMBL/GenBank/DDBJ databases">
        <authorList>
            <person name="Liu C."/>
            <person name="Sun Q."/>
        </authorList>
    </citation>
    <scope>NUCLEOTIDE SEQUENCE [LARGE SCALE GENOMIC DNA]</scope>
    <source>
        <strain evidence="2 3">L34</strain>
    </source>
</reference>
<feature type="transmembrane region" description="Helical" evidence="1">
    <location>
        <begin position="81"/>
        <end position="106"/>
    </location>
</feature>
<comment type="caution">
    <text evidence="2">The sequence shown here is derived from an EMBL/GenBank/DDBJ whole genome shotgun (WGS) entry which is preliminary data.</text>
</comment>
<evidence type="ECO:0000313" key="2">
    <source>
        <dbReference type="EMBL" id="MBC6011711.1"/>
    </source>
</evidence>
<keyword evidence="1" id="KW-1133">Transmembrane helix</keyword>
<protein>
    <recommendedName>
        <fullName evidence="4">DUF2975 domain-containing protein</fullName>
    </recommendedName>
</protein>
<keyword evidence="1" id="KW-0812">Transmembrane</keyword>
<feature type="transmembrane region" description="Helical" evidence="1">
    <location>
        <begin position="41"/>
        <end position="60"/>
    </location>
</feature>
<proteinExistence type="predicted"/>
<keyword evidence="1" id="KW-0472">Membrane</keyword>
<feature type="transmembrane region" description="Helical" evidence="1">
    <location>
        <begin position="112"/>
        <end position="139"/>
    </location>
</feature>
<name>A0ABR7KGZ3_9FIRM</name>
<evidence type="ECO:0000256" key="1">
    <source>
        <dbReference type="SAM" id="Phobius"/>
    </source>
</evidence>
<gene>
    <name evidence="2" type="ORF">H8911_02920</name>
</gene>
<sequence length="148" mass="16554">MKAYNKKGLITGTIFCVIGAFSLIKNLMVPSDLMILQIRNIVISFLALSIGLNSLIRALSKKCTEEDISSKINVRNSIVKLKSLCSAFVILQALIFICVILSMIAFYFTENILTVAILIVLGLLLSISWIIELITTIYYEKKQQGEEF</sequence>
<keyword evidence="3" id="KW-1185">Reference proteome</keyword>
<feature type="transmembrane region" description="Helical" evidence="1">
    <location>
        <begin position="9"/>
        <end position="29"/>
    </location>
</feature>
<dbReference type="RefSeq" id="WP_186998649.1">
    <property type="nucleotide sequence ID" value="NZ_JACRWH010000005.1"/>
</dbReference>
<accession>A0ABR7KGZ3</accession>